<protein>
    <submittedName>
        <fullName evidence="1">SIR2-like domain protein</fullName>
    </submittedName>
</protein>
<evidence type="ECO:0000313" key="1">
    <source>
        <dbReference type="EMBL" id="AZQ92533.1"/>
    </source>
</evidence>
<evidence type="ECO:0000313" key="2">
    <source>
        <dbReference type="Proteomes" id="UP000280228"/>
    </source>
</evidence>
<dbReference type="InterPro" id="IPR029035">
    <property type="entry name" value="DHS-like_NAD/FAD-binding_dom"/>
</dbReference>
<dbReference type="SUPFAM" id="SSF52467">
    <property type="entry name" value="DHS-like NAD/FAD-binding domain"/>
    <property type="match status" value="1"/>
</dbReference>
<dbReference type="Pfam" id="PF13289">
    <property type="entry name" value="SIR2_2"/>
    <property type="match status" value="1"/>
</dbReference>
<gene>
    <name evidence="1" type="ORF">EJK53_0597</name>
</gene>
<dbReference type="RefSeq" id="WP_049148731.1">
    <property type="nucleotide sequence ID" value="NZ_CP034662.1"/>
</dbReference>
<reference evidence="1 2" key="1">
    <citation type="submission" date="2018-12" db="EMBL/GenBank/DDBJ databases">
        <title>Persistence of Moraxella catarrhalis in Chronic Obstructive Pulmonary Disease and Regulation of the Hag/MID Adhesin.</title>
        <authorList>
            <person name="Murphy T."/>
            <person name="Zhao X."/>
            <person name="Vyas G."/>
            <person name="Aluvathingal J."/>
            <person name="Nadendla S."/>
            <person name="Tallon L."/>
            <person name="Tettelin H."/>
        </authorList>
    </citation>
    <scope>NUCLEOTIDE SEQUENCE [LARGE SCALE GENOMIC DNA]</scope>
    <source>
        <strain evidence="1 2">46P58B1</strain>
    </source>
</reference>
<sequence>MSNSYLERKFINELNEEGVINIRGIEFERGRILATLDRPAYDDVFNEWLNYYKLQKLEQGRNILTRHNNQNRFNKLKGLFQNNRIVPFIGAGLSLPTGLPLWRDFLVKVQNESSINQEVFSSLLDKGEFEEAAQLLDEHCATHLQEQLDNEYGKYLKPKEIEGVICRLPEFFPNSSIVTTNYDSLLKVIYESNNKSFAHYLIGLNAMEFSRLLSSGQRVLLQLHGTHTTRSKRVLTVDEYNRHYNENNTISNCIYQLFSKSILFLGCSLSVDRTIKTLQEIVSEKGSDNLARHYAFLSLGKMSDDDRIKRQEELAKANIFPIWYDDDHDECIEALLELLIEGR</sequence>
<dbReference type="AlphaFoldDB" id="A0A3A9M0J0"/>
<dbReference type="Proteomes" id="UP000280228">
    <property type="component" value="Chromosome"/>
</dbReference>
<accession>A0A3A9M0J0</accession>
<name>A0A3A9M0J0_MORCA</name>
<organism evidence="1 2">
    <name type="scientific">Moraxella catarrhalis</name>
    <name type="common">Branhamella catarrhalis</name>
    <dbReference type="NCBI Taxonomy" id="480"/>
    <lineage>
        <taxon>Bacteria</taxon>
        <taxon>Pseudomonadati</taxon>
        <taxon>Pseudomonadota</taxon>
        <taxon>Gammaproteobacteria</taxon>
        <taxon>Moraxellales</taxon>
        <taxon>Moraxellaceae</taxon>
        <taxon>Moraxella</taxon>
    </lineage>
</organism>
<dbReference type="EMBL" id="CP034662">
    <property type="protein sequence ID" value="AZQ92533.1"/>
    <property type="molecule type" value="Genomic_DNA"/>
</dbReference>
<proteinExistence type="predicted"/>